<dbReference type="EMBL" id="AWWI01000014">
    <property type="protein sequence ID" value="PIL22170.1"/>
    <property type="molecule type" value="Genomic_DNA"/>
</dbReference>
<protein>
    <recommendedName>
        <fullName evidence="1">Nitrile hydratase beta subunit-like N-terminal domain-containing protein</fullName>
    </recommendedName>
</protein>
<keyword evidence="3" id="KW-1185">Reference proteome</keyword>
<gene>
    <name evidence="2" type="ORF">P775_00560</name>
</gene>
<name>A0A2G8RKU3_9RHOB</name>
<sequence>MMTPKFQEAVFDEPVFQELWHAQVFALTVHLAQTGVFSWPDWAAGFGAVLAEHGLQKELNGGEDYFLAWVEALERLLAARGLAEAGDLGRLKSAWEAAYLATPHGQPVHLAPGD</sequence>
<evidence type="ECO:0000259" key="1">
    <source>
        <dbReference type="Pfam" id="PF21006"/>
    </source>
</evidence>
<dbReference type="Proteomes" id="UP000231259">
    <property type="component" value="Unassembled WGS sequence"/>
</dbReference>
<dbReference type="InterPro" id="IPR042262">
    <property type="entry name" value="CN_hydtase_beta_C"/>
</dbReference>
<dbReference type="Gene3D" id="1.10.472.20">
    <property type="entry name" value="Nitrile hydratase, beta subunit"/>
    <property type="match status" value="1"/>
</dbReference>
<dbReference type="InterPro" id="IPR008990">
    <property type="entry name" value="Elect_transpt_acc-like_dom_sf"/>
</dbReference>
<dbReference type="InterPro" id="IPR049054">
    <property type="entry name" value="CN_hydtase_beta-like_N"/>
</dbReference>
<evidence type="ECO:0000313" key="3">
    <source>
        <dbReference type="Proteomes" id="UP000231259"/>
    </source>
</evidence>
<organism evidence="2 3">
    <name type="scientific">Puniceibacterium antarcticum</name>
    <dbReference type="NCBI Taxonomy" id="1206336"/>
    <lineage>
        <taxon>Bacteria</taxon>
        <taxon>Pseudomonadati</taxon>
        <taxon>Pseudomonadota</taxon>
        <taxon>Alphaproteobacteria</taxon>
        <taxon>Rhodobacterales</taxon>
        <taxon>Paracoccaceae</taxon>
        <taxon>Puniceibacterium</taxon>
    </lineage>
</organism>
<comment type="caution">
    <text evidence="2">The sequence shown here is derived from an EMBL/GenBank/DDBJ whole genome shotgun (WGS) entry which is preliminary data.</text>
</comment>
<dbReference type="RefSeq" id="WP_425439866.1">
    <property type="nucleotide sequence ID" value="NZ_AWWI01000014.1"/>
</dbReference>
<accession>A0A2G8RKU3</accession>
<reference evidence="2 3" key="1">
    <citation type="submission" date="2013-09" db="EMBL/GenBank/DDBJ databases">
        <title>Genome sequencing of Phaeobacter antarcticus sp. nov. SM1211.</title>
        <authorList>
            <person name="Zhang X.-Y."/>
            <person name="Liu C."/>
            <person name="Chen X.-L."/>
            <person name="Xie B.-B."/>
            <person name="Qin Q.-L."/>
            <person name="Rong J.-C."/>
            <person name="Zhang Y.-Z."/>
        </authorList>
    </citation>
    <scope>NUCLEOTIDE SEQUENCE [LARGE SCALE GENOMIC DNA]</scope>
    <source>
        <strain evidence="2 3">SM1211</strain>
    </source>
</reference>
<dbReference type="AlphaFoldDB" id="A0A2G8RKU3"/>
<evidence type="ECO:0000313" key="2">
    <source>
        <dbReference type="EMBL" id="PIL22170.1"/>
    </source>
</evidence>
<proteinExistence type="predicted"/>
<dbReference type="InterPro" id="IPR023808">
    <property type="entry name" value="Nitrile_Hydratase_acc_put"/>
</dbReference>
<dbReference type="Pfam" id="PF21006">
    <property type="entry name" value="NHase_beta_N"/>
    <property type="match status" value="1"/>
</dbReference>
<dbReference type="NCBIfam" id="TIGR03889">
    <property type="entry name" value="nitrile_acc"/>
    <property type="match status" value="1"/>
</dbReference>
<dbReference type="SUPFAM" id="SSF50090">
    <property type="entry name" value="Electron transport accessory proteins"/>
    <property type="match status" value="1"/>
</dbReference>
<feature type="domain" description="Nitrile hydratase beta subunit-like N-terminal" evidence="1">
    <location>
        <begin position="12"/>
        <end position="93"/>
    </location>
</feature>